<name>A0A7Z7JDR2_9BURK</name>
<proteinExistence type="predicted"/>
<dbReference type="AlphaFoldDB" id="A0A7Z7JDR2"/>
<evidence type="ECO:0000313" key="1">
    <source>
        <dbReference type="EMBL" id="SPC23133.1"/>
    </source>
</evidence>
<evidence type="ECO:0000313" key="2">
    <source>
        <dbReference type="Proteomes" id="UP000257139"/>
    </source>
</evidence>
<sequence length="28" mass="3114">MAENIYCPTIISSMTHAHNIPSQKSEIP</sequence>
<dbReference type="Proteomes" id="UP000257139">
    <property type="component" value="Chromosome CBM2594_b"/>
</dbReference>
<organism evidence="1 2">
    <name type="scientific">Cupriavidus taiwanensis</name>
    <dbReference type="NCBI Taxonomy" id="164546"/>
    <lineage>
        <taxon>Bacteria</taxon>
        <taxon>Pseudomonadati</taxon>
        <taxon>Pseudomonadota</taxon>
        <taxon>Betaproteobacteria</taxon>
        <taxon>Burkholderiales</taxon>
        <taxon>Burkholderiaceae</taxon>
        <taxon>Cupriavidus</taxon>
    </lineage>
</organism>
<dbReference type="EMBL" id="LT978514">
    <property type="protein sequence ID" value="SPC23133.1"/>
    <property type="molecule type" value="Genomic_DNA"/>
</dbReference>
<reference evidence="1 2" key="1">
    <citation type="submission" date="2018-01" db="EMBL/GenBank/DDBJ databases">
        <authorList>
            <person name="Clerissi C."/>
        </authorList>
    </citation>
    <scope>NUCLEOTIDE SEQUENCE [LARGE SCALE GENOMIC DNA]</scope>
    <source>
        <strain evidence="1">Cupriavidus taiwanensis STM 6021</strain>
    </source>
</reference>
<protein>
    <submittedName>
        <fullName evidence="1">Uncharacterized protein</fullName>
    </submittedName>
</protein>
<accession>A0A7Z7JDR2</accession>
<gene>
    <name evidence="1" type="ORF">CBM2594_B50374</name>
</gene>